<dbReference type="AlphaFoldDB" id="A0A4C2A660"/>
<dbReference type="EMBL" id="BGZK01002610">
    <property type="protein sequence ID" value="GBP95292.1"/>
    <property type="molecule type" value="Genomic_DNA"/>
</dbReference>
<gene>
    <name evidence="1" type="ORF">EVAR_101144_1</name>
</gene>
<proteinExistence type="predicted"/>
<organism evidence="1 2">
    <name type="scientific">Eumeta variegata</name>
    <name type="common">Bagworm moth</name>
    <name type="synonym">Eumeta japonica</name>
    <dbReference type="NCBI Taxonomy" id="151549"/>
    <lineage>
        <taxon>Eukaryota</taxon>
        <taxon>Metazoa</taxon>
        <taxon>Ecdysozoa</taxon>
        <taxon>Arthropoda</taxon>
        <taxon>Hexapoda</taxon>
        <taxon>Insecta</taxon>
        <taxon>Pterygota</taxon>
        <taxon>Neoptera</taxon>
        <taxon>Endopterygota</taxon>
        <taxon>Lepidoptera</taxon>
        <taxon>Glossata</taxon>
        <taxon>Ditrysia</taxon>
        <taxon>Tineoidea</taxon>
        <taxon>Psychidae</taxon>
        <taxon>Oiketicinae</taxon>
        <taxon>Eumeta</taxon>
    </lineage>
</organism>
<accession>A0A4C2A660</accession>
<protein>
    <submittedName>
        <fullName evidence="1">Uncharacterized protein</fullName>
    </submittedName>
</protein>
<reference evidence="1 2" key="1">
    <citation type="journal article" date="2019" name="Commun. Biol.">
        <title>The bagworm genome reveals a unique fibroin gene that provides high tensile strength.</title>
        <authorList>
            <person name="Kono N."/>
            <person name="Nakamura H."/>
            <person name="Ohtoshi R."/>
            <person name="Tomita M."/>
            <person name="Numata K."/>
            <person name="Arakawa K."/>
        </authorList>
    </citation>
    <scope>NUCLEOTIDE SEQUENCE [LARGE SCALE GENOMIC DNA]</scope>
</reference>
<sequence length="126" mass="14149">MSTAAHRLSQPQTSHQCVFGPLGVNKIANGWRHGLRMEKRGVKKKGGHQISHSLDETQQPKLLLYVGILFLLTGRGGWQNLMRYPRNHLHGECPTCTDILMPPAHDSSILHLAYLYFLSRISGVLI</sequence>
<evidence type="ECO:0000313" key="2">
    <source>
        <dbReference type="Proteomes" id="UP000299102"/>
    </source>
</evidence>
<dbReference type="Proteomes" id="UP000299102">
    <property type="component" value="Unassembled WGS sequence"/>
</dbReference>
<comment type="caution">
    <text evidence="1">The sequence shown here is derived from an EMBL/GenBank/DDBJ whole genome shotgun (WGS) entry which is preliminary data.</text>
</comment>
<keyword evidence="2" id="KW-1185">Reference proteome</keyword>
<name>A0A4C2A660_EUMVA</name>
<evidence type="ECO:0000313" key="1">
    <source>
        <dbReference type="EMBL" id="GBP95292.1"/>
    </source>
</evidence>